<evidence type="ECO:0000256" key="2">
    <source>
        <dbReference type="ARBA" id="ARBA00022670"/>
    </source>
</evidence>
<dbReference type="Pfam" id="PF04586">
    <property type="entry name" value="Peptidase_S78"/>
    <property type="match status" value="1"/>
</dbReference>
<evidence type="ECO:0000256" key="1">
    <source>
        <dbReference type="ARBA" id="ARBA00022612"/>
    </source>
</evidence>
<feature type="domain" description="Prohead serine protease" evidence="5">
    <location>
        <begin position="110"/>
        <end position="227"/>
    </location>
</feature>
<evidence type="ECO:0000256" key="3">
    <source>
        <dbReference type="ARBA" id="ARBA00022801"/>
    </source>
</evidence>
<name>A0A9C9TG63_9HYPH</name>
<keyword evidence="3" id="KW-0378">Hydrolase</keyword>
<sequence length="279" mass="31340">MSRLVCRCPRDCVRKLSSRRRGLHRGPRHRNRRKPPMPRDALQTRSPAAIEYDLDLTTRSMQVRAETADEDKRSIEAVISTDAAVEVWDWRRGETVDEVLLPSGATIPRQLPMLANHSRWSLNDVLGSARELRVDGGSILAKLFFARDDDDADKAWNKSRQGHLTDVSVGYRVQESTEIQSGETATVSGRQFTANRRAMRVVTRWTLREVSLVPIGADQAAKMRQAANHLFQNTKGTIMNPTLRAYLETIGLRAGVSDDDAKAFHEKLTGTQLARADVL</sequence>
<keyword evidence="1" id="KW-1188">Viral release from host cell</keyword>
<organism evidence="6 7">
    <name type="scientific">Aurantimonas coralicida</name>
    <dbReference type="NCBI Taxonomy" id="182270"/>
    <lineage>
        <taxon>Bacteria</taxon>
        <taxon>Pseudomonadati</taxon>
        <taxon>Pseudomonadota</taxon>
        <taxon>Alphaproteobacteria</taxon>
        <taxon>Hyphomicrobiales</taxon>
        <taxon>Aurantimonadaceae</taxon>
        <taxon>Aurantimonas</taxon>
    </lineage>
</organism>
<gene>
    <name evidence="6" type="ORF">ENH89_03215</name>
</gene>
<evidence type="ECO:0000313" key="6">
    <source>
        <dbReference type="EMBL" id="HET99387.1"/>
    </source>
</evidence>
<accession>A0A9C9TG63</accession>
<evidence type="ECO:0000259" key="5">
    <source>
        <dbReference type="Pfam" id="PF04586"/>
    </source>
</evidence>
<keyword evidence="2" id="KW-0645">Protease</keyword>
<protein>
    <recommendedName>
        <fullName evidence="5">Prohead serine protease domain-containing protein</fullName>
    </recommendedName>
</protein>
<dbReference type="AlphaFoldDB" id="A0A9C9TG63"/>
<dbReference type="GO" id="GO:0008233">
    <property type="term" value="F:peptidase activity"/>
    <property type="evidence" value="ECO:0007669"/>
    <property type="project" value="UniProtKB-KW"/>
</dbReference>
<proteinExistence type="predicted"/>
<dbReference type="InterPro" id="IPR054613">
    <property type="entry name" value="Peptidase_S78_dom"/>
</dbReference>
<feature type="compositionally biased region" description="Basic residues" evidence="4">
    <location>
        <begin position="19"/>
        <end position="36"/>
    </location>
</feature>
<dbReference type="EMBL" id="DRGN01000043">
    <property type="protein sequence ID" value="HET99387.1"/>
    <property type="molecule type" value="Genomic_DNA"/>
</dbReference>
<feature type="region of interest" description="Disordered" evidence="4">
    <location>
        <begin position="19"/>
        <end position="45"/>
    </location>
</feature>
<evidence type="ECO:0000256" key="4">
    <source>
        <dbReference type="SAM" id="MobiDB-lite"/>
    </source>
</evidence>
<evidence type="ECO:0000313" key="7">
    <source>
        <dbReference type="Proteomes" id="UP000885680"/>
    </source>
</evidence>
<reference evidence="6" key="1">
    <citation type="journal article" date="2020" name="mSystems">
        <title>Genome- and Community-Level Interaction Insights into Carbon Utilization and Element Cycling Functions of Hydrothermarchaeota in Hydrothermal Sediment.</title>
        <authorList>
            <person name="Zhou Z."/>
            <person name="Liu Y."/>
            <person name="Xu W."/>
            <person name="Pan J."/>
            <person name="Luo Z.H."/>
            <person name="Li M."/>
        </authorList>
    </citation>
    <scope>NUCLEOTIDE SEQUENCE</scope>
    <source>
        <strain evidence="6">HyVt-347</strain>
    </source>
</reference>
<feature type="non-terminal residue" evidence="6">
    <location>
        <position position="279"/>
    </location>
</feature>
<dbReference type="GO" id="GO:0006508">
    <property type="term" value="P:proteolysis"/>
    <property type="evidence" value="ECO:0007669"/>
    <property type="project" value="UniProtKB-KW"/>
</dbReference>
<comment type="caution">
    <text evidence="6">The sequence shown here is derived from an EMBL/GenBank/DDBJ whole genome shotgun (WGS) entry which is preliminary data.</text>
</comment>
<dbReference type="Proteomes" id="UP000885680">
    <property type="component" value="Unassembled WGS sequence"/>
</dbReference>